<protein>
    <submittedName>
        <fullName evidence="2">Uncharacterized protein</fullName>
    </submittedName>
</protein>
<organism evidence="2 3">
    <name type="scientific">Dreissena polymorpha</name>
    <name type="common">Zebra mussel</name>
    <name type="synonym">Mytilus polymorpha</name>
    <dbReference type="NCBI Taxonomy" id="45954"/>
    <lineage>
        <taxon>Eukaryota</taxon>
        <taxon>Metazoa</taxon>
        <taxon>Spiralia</taxon>
        <taxon>Lophotrochozoa</taxon>
        <taxon>Mollusca</taxon>
        <taxon>Bivalvia</taxon>
        <taxon>Autobranchia</taxon>
        <taxon>Heteroconchia</taxon>
        <taxon>Euheterodonta</taxon>
        <taxon>Imparidentia</taxon>
        <taxon>Neoheterodontei</taxon>
        <taxon>Myida</taxon>
        <taxon>Dreissenoidea</taxon>
        <taxon>Dreissenidae</taxon>
        <taxon>Dreissena</taxon>
    </lineage>
</organism>
<proteinExistence type="predicted"/>
<name>A0A9D4QRZ1_DREPO</name>
<feature type="compositionally biased region" description="Polar residues" evidence="1">
    <location>
        <begin position="20"/>
        <end position="47"/>
    </location>
</feature>
<evidence type="ECO:0000256" key="1">
    <source>
        <dbReference type="SAM" id="MobiDB-lite"/>
    </source>
</evidence>
<evidence type="ECO:0000313" key="2">
    <source>
        <dbReference type="EMBL" id="KAH3840467.1"/>
    </source>
</evidence>
<dbReference type="AlphaFoldDB" id="A0A9D4QRZ1"/>
<dbReference type="Proteomes" id="UP000828390">
    <property type="component" value="Unassembled WGS sequence"/>
</dbReference>
<comment type="caution">
    <text evidence="2">The sequence shown here is derived from an EMBL/GenBank/DDBJ whole genome shotgun (WGS) entry which is preliminary data.</text>
</comment>
<reference evidence="2" key="1">
    <citation type="journal article" date="2019" name="bioRxiv">
        <title>The Genome of the Zebra Mussel, Dreissena polymorpha: A Resource for Invasive Species Research.</title>
        <authorList>
            <person name="McCartney M.A."/>
            <person name="Auch B."/>
            <person name="Kono T."/>
            <person name="Mallez S."/>
            <person name="Zhang Y."/>
            <person name="Obille A."/>
            <person name="Becker A."/>
            <person name="Abrahante J.E."/>
            <person name="Garbe J."/>
            <person name="Badalamenti J.P."/>
            <person name="Herman A."/>
            <person name="Mangelson H."/>
            <person name="Liachko I."/>
            <person name="Sullivan S."/>
            <person name="Sone E.D."/>
            <person name="Koren S."/>
            <person name="Silverstein K.A.T."/>
            <person name="Beckman K.B."/>
            <person name="Gohl D.M."/>
        </authorList>
    </citation>
    <scope>NUCLEOTIDE SEQUENCE</scope>
    <source>
        <strain evidence="2">Duluth1</strain>
        <tissue evidence="2">Whole animal</tissue>
    </source>
</reference>
<dbReference type="EMBL" id="JAIWYP010000004">
    <property type="protein sequence ID" value="KAH3840467.1"/>
    <property type="molecule type" value="Genomic_DNA"/>
</dbReference>
<accession>A0A9D4QRZ1</accession>
<evidence type="ECO:0000313" key="3">
    <source>
        <dbReference type="Proteomes" id="UP000828390"/>
    </source>
</evidence>
<keyword evidence="3" id="KW-1185">Reference proteome</keyword>
<reference evidence="2" key="2">
    <citation type="submission" date="2020-11" db="EMBL/GenBank/DDBJ databases">
        <authorList>
            <person name="McCartney M.A."/>
            <person name="Auch B."/>
            <person name="Kono T."/>
            <person name="Mallez S."/>
            <person name="Becker A."/>
            <person name="Gohl D.M."/>
            <person name="Silverstein K.A.T."/>
            <person name="Koren S."/>
            <person name="Bechman K.B."/>
            <person name="Herman A."/>
            <person name="Abrahante J.E."/>
            <person name="Garbe J."/>
        </authorList>
    </citation>
    <scope>NUCLEOTIDE SEQUENCE</scope>
    <source>
        <strain evidence="2">Duluth1</strain>
        <tissue evidence="2">Whole animal</tissue>
    </source>
</reference>
<sequence>MDNQDQKLEVLRNLMRQHFTFSPGSRSASGQSYYSASNENETTTPVEGNTPDDNEHVIYTRTSVTPATTSESQNIPVRQLFANTSYSEDDGDDSGDGNPYLQLIPQSLRIDLQTKPKSSDASNVTDVEGVSGRTQATEMCVGHATTPKQGTTEPELAGTLEDIAELLEEYRKGKKRSKRDEEDEQFMDRVKELMNGEGARVPADARPDRELLESTNELRKMLMAGSDHINEQGDQAIQLMQMLQMLTAGGQEGEHEFSDRLSQMMGSPDGDHEQQFIQMMSRLNGVNPNQLEQLFEGLGADQVSQMMQHMQGGDNGMSKMLNLDDQTIDKRRQEIKQQQEGGNKIEKLPTEALRLEQLTSTFDVSWPLPLKPQE</sequence>
<feature type="region of interest" description="Disordered" evidence="1">
    <location>
        <begin position="20"/>
        <end position="56"/>
    </location>
</feature>
<gene>
    <name evidence="2" type="ORF">DPMN_113916</name>
</gene>